<name>A0A6N7TWJ7_9BIFI</name>
<evidence type="ECO:0000259" key="3">
    <source>
        <dbReference type="Pfam" id="PF04536"/>
    </source>
</evidence>
<sequence length="281" mass="30644">MAVMVWGSPRPSTATVDTMTVFTQLPRPRTHVVERVSLHKTNPFSLSAVKRILAFLLLMVLAVSILGPTSAFADESQTGAGTMTDTITDPQNLLGSDVGSVKDAIKETAEQTGVSVRLLYLPHFYEGVKPETWASRVLESMKPAHDTVMLAVASQDGKLVVAVSSNSQAWLKDQTSVDQLSQAALEPVTKGRNPDWVGSAKAMMTQVETLNQNQRHHRVMLIALSATAVVLVILAVVVVIWWRRSSRTGAHHRKSRAEKKEPKPTETVSELSDNTQKEAAS</sequence>
<feature type="transmembrane region" description="Helical" evidence="2">
    <location>
        <begin position="219"/>
        <end position="242"/>
    </location>
</feature>
<accession>A0A6N7TWJ7</accession>
<gene>
    <name evidence="4" type="ORF">GKC41_00990</name>
</gene>
<dbReference type="Proteomes" id="UP000436357">
    <property type="component" value="Unassembled WGS sequence"/>
</dbReference>
<organism evidence="4 5">
    <name type="scientific">Bifidobacterium asteroides</name>
    <dbReference type="NCBI Taxonomy" id="1684"/>
    <lineage>
        <taxon>Bacteria</taxon>
        <taxon>Bacillati</taxon>
        <taxon>Actinomycetota</taxon>
        <taxon>Actinomycetes</taxon>
        <taxon>Bifidobacteriales</taxon>
        <taxon>Bifidobacteriaceae</taxon>
        <taxon>Bifidobacterium</taxon>
    </lineage>
</organism>
<evidence type="ECO:0000256" key="1">
    <source>
        <dbReference type="SAM" id="MobiDB-lite"/>
    </source>
</evidence>
<evidence type="ECO:0000313" key="5">
    <source>
        <dbReference type="Proteomes" id="UP000436357"/>
    </source>
</evidence>
<keyword evidence="2" id="KW-0472">Membrane</keyword>
<comment type="caution">
    <text evidence="4">The sequence shown here is derived from an EMBL/GenBank/DDBJ whole genome shotgun (WGS) entry which is preliminary data.</text>
</comment>
<evidence type="ECO:0000313" key="4">
    <source>
        <dbReference type="EMBL" id="MSD90250.1"/>
    </source>
</evidence>
<dbReference type="InterPro" id="IPR007621">
    <property type="entry name" value="TPM_dom"/>
</dbReference>
<dbReference type="Pfam" id="PF04536">
    <property type="entry name" value="TPM_phosphatase"/>
    <property type="match status" value="1"/>
</dbReference>
<dbReference type="AlphaFoldDB" id="A0A6N7TWJ7"/>
<feature type="compositionally biased region" description="Polar residues" evidence="1">
    <location>
        <begin position="266"/>
        <end position="281"/>
    </location>
</feature>
<feature type="transmembrane region" description="Helical" evidence="2">
    <location>
        <begin position="52"/>
        <end position="73"/>
    </location>
</feature>
<dbReference type="OrthoDB" id="3240422at2"/>
<keyword evidence="2" id="KW-0812">Transmembrane</keyword>
<proteinExistence type="predicted"/>
<dbReference type="EMBL" id="WKKW01000001">
    <property type="protein sequence ID" value="MSD90250.1"/>
    <property type="molecule type" value="Genomic_DNA"/>
</dbReference>
<reference evidence="4 5" key="1">
    <citation type="submission" date="2019-11" db="EMBL/GenBank/DDBJ databases">
        <title>Draft Genome Sequence of Plant Growth-Promoting Rhizosphere-Associated Bacteria.</title>
        <authorList>
            <person name="Vasilyev I.Y."/>
            <person name="Radchenko V."/>
            <person name="Ilnitskaya E.V."/>
        </authorList>
    </citation>
    <scope>NUCLEOTIDE SEQUENCE [LARGE SCALE GENOMIC DNA]</scope>
    <source>
        <strain evidence="4 5">VRA_9sq_n</strain>
    </source>
</reference>
<dbReference type="Gene3D" id="3.10.310.50">
    <property type="match status" value="1"/>
</dbReference>
<feature type="region of interest" description="Disordered" evidence="1">
    <location>
        <begin position="249"/>
        <end position="281"/>
    </location>
</feature>
<protein>
    <recommendedName>
        <fullName evidence="3">TPM domain-containing protein</fullName>
    </recommendedName>
</protein>
<feature type="domain" description="TPM" evidence="3">
    <location>
        <begin position="88"/>
        <end position="191"/>
    </location>
</feature>
<evidence type="ECO:0000256" key="2">
    <source>
        <dbReference type="SAM" id="Phobius"/>
    </source>
</evidence>
<keyword evidence="2" id="KW-1133">Transmembrane helix</keyword>